<dbReference type="GO" id="GO:0005886">
    <property type="term" value="C:plasma membrane"/>
    <property type="evidence" value="ECO:0007669"/>
    <property type="project" value="UniProtKB-SubCell"/>
</dbReference>
<evidence type="ECO:0000256" key="8">
    <source>
        <dbReference type="SAM" id="MobiDB-lite"/>
    </source>
</evidence>
<evidence type="ECO:0000256" key="5">
    <source>
        <dbReference type="ARBA" id="ARBA00023134"/>
    </source>
</evidence>
<dbReference type="SMART" id="SM00174">
    <property type="entry name" value="RHO"/>
    <property type="match status" value="1"/>
</dbReference>
<dbReference type="SMART" id="SM00176">
    <property type="entry name" value="RAN"/>
    <property type="match status" value="1"/>
</dbReference>
<dbReference type="InterPro" id="IPR005225">
    <property type="entry name" value="Small_GTP-bd"/>
</dbReference>
<dbReference type="NCBIfam" id="TIGR00231">
    <property type="entry name" value="small_GTP"/>
    <property type="match status" value="1"/>
</dbReference>
<keyword evidence="3" id="KW-0488">Methylation</keyword>
<dbReference type="PROSITE" id="PS51419">
    <property type="entry name" value="RAB"/>
    <property type="match status" value="1"/>
</dbReference>
<evidence type="ECO:0000256" key="1">
    <source>
        <dbReference type="ARBA" id="ARBA00004193"/>
    </source>
</evidence>
<accession>A0A6B2LG98</accession>
<name>A0A6B2LG98_9EUKA</name>
<dbReference type="InterPro" id="IPR003578">
    <property type="entry name" value="Small_GTPase_Rho"/>
</dbReference>
<dbReference type="PROSITE" id="PS51420">
    <property type="entry name" value="RHO"/>
    <property type="match status" value="1"/>
</dbReference>
<dbReference type="GO" id="GO:0007264">
    <property type="term" value="P:small GTPase-mediated signal transduction"/>
    <property type="evidence" value="ECO:0007669"/>
    <property type="project" value="InterPro"/>
</dbReference>
<dbReference type="SMART" id="SM00175">
    <property type="entry name" value="RAB"/>
    <property type="match status" value="1"/>
</dbReference>
<dbReference type="SMART" id="SM00173">
    <property type="entry name" value="RAS"/>
    <property type="match status" value="1"/>
</dbReference>
<evidence type="ECO:0000256" key="6">
    <source>
        <dbReference type="ARBA" id="ARBA00023288"/>
    </source>
</evidence>
<reference evidence="9" key="1">
    <citation type="journal article" date="2020" name="J. Eukaryot. Microbiol.">
        <title>De novo Sequencing, Assembly and Annotation of the Transcriptome for the Free-Living Testate Amoeba Arcella intermedia.</title>
        <authorList>
            <person name="Ribeiro G.M."/>
            <person name="Porfirio-Sousa A.L."/>
            <person name="Maurer-Alcala X.X."/>
            <person name="Katz L.A."/>
            <person name="Lahr D.J.G."/>
        </authorList>
    </citation>
    <scope>NUCLEOTIDE SEQUENCE</scope>
</reference>
<keyword evidence="6" id="KW-0449">Lipoprotein</keyword>
<dbReference type="FunFam" id="3.40.50.300:FF:000088">
    <property type="entry name" value="Ras-related C3 botulinum toxin substrate 1"/>
    <property type="match status" value="1"/>
</dbReference>
<evidence type="ECO:0000256" key="7">
    <source>
        <dbReference type="ARBA" id="ARBA00023289"/>
    </source>
</evidence>
<organism evidence="9">
    <name type="scientific">Arcella intermedia</name>
    <dbReference type="NCBI Taxonomy" id="1963864"/>
    <lineage>
        <taxon>Eukaryota</taxon>
        <taxon>Amoebozoa</taxon>
        <taxon>Tubulinea</taxon>
        <taxon>Elardia</taxon>
        <taxon>Arcellinida</taxon>
        <taxon>Sphaerothecina</taxon>
        <taxon>Arcellidae</taxon>
        <taxon>Arcella</taxon>
    </lineage>
</organism>
<dbReference type="PROSITE" id="PS51421">
    <property type="entry name" value="RAS"/>
    <property type="match status" value="1"/>
</dbReference>
<dbReference type="InterPro" id="IPR027417">
    <property type="entry name" value="P-loop_NTPase"/>
</dbReference>
<keyword evidence="4" id="KW-0547">Nucleotide-binding</keyword>
<dbReference type="EMBL" id="GIBP01006789">
    <property type="protein sequence ID" value="NDV35758.1"/>
    <property type="molecule type" value="Transcribed_RNA"/>
</dbReference>
<dbReference type="AlphaFoldDB" id="A0A6B2LG98"/>
<dbReference type="InterPro" id="IPR001806">
    <property type="entry name" value="Small_GTPase"/>
</dbReference>
<dbReference type="GO" id="GO:0005525">
    <property type="term" value="F:GTP binding"/>
    <property type="evidence" value="ECO:0007669"/>
    <property type="project" value="UniProtKB-KW"/>
</dbReference>
<keyword evidence="7" id="KW-0636">Prenylation</keyword>
<comment type="subcellular location">
    <subcellularLocation>
        <location evidence="1">Cell membrane</location>
        <topology evidence="1">Lipid-anchor</topology>
    </subcellularLocation>
</comment>
<feature type="region of interest" description="Disordered" evidence="8">
    <location>
        <begin position="181"/>
        <end position="205"/>
    </location>
</feature>
<feature type="compositionally biased region" description="Basic and acidic residues" evidence="8">
    <location>
        <begin position="191"/>
        <end position="205"/>
    </location>
</feature>
<dbReference type="Pfam" id="PF00071">
    <property type="entry name" value="Ras"/>
    <property type="match status" value="1"/>
</dbReference>
<dbReference type="Gene3D" id="3.40.50.300">
    <property type="entry name" value="P-loop containing nucleotide triphosphate hydrolases"/>
    <property type="match status" value="1"/>
</dbReference>
<dbReference type="SUPFAM" id="SSF52540">
    <property type="entry name" value="P-loop containing nucleoside triphosphate hydrolases"/>
    <property type="match status" value="1"/>
</dbReference>
<protein>
    <submittedName>
        <fullName evidence="9">Uncharacterized protein</fullName>
    </submittedName>
</protein>
<proteinExistence type="predicted"/>
<evidence type="ECO:0000256" key="4">
    <source>
        <dbReference type="ARBA" id="ARBA00022741"/>
    </source>
</evidence>
<keyword evidence="2" id="KW-1003">Cell membrane</keyword>
<evidence type="ECO:0000256" key="3">
    <source>
        <dbReference type="ARBA" id="ARBA00022481"/>
    </source>
</evidence>
<evidence type="ECO:0000313" key="9">
    <source>
        <dbReference type="EMBL" id="NDV35758.1"/>
    </source>
</evidence>
<sequence>MQNVKCVVVGDGAVGKTCMLISYTTNAFPGEYIPTVFDNYSANVMVDGKPICLGLWDTAGQEDYDRLRPLSYPQTNVFLVCFSLTNPNSFENVRSKWVPEINYHCAGVPFILVGMKCDLKDDPSIVEKLRNQGKSVVTYEQGIALANQIGALKYLECSALTQVGLKSVFDEAIRACLSPPKKEKEKKKKATKAEEKAPLPKQKTVEERKFEARKAVLEDLLKEGIISSQVHDNYVQKNQNALGIQN</sequence>
<evidence type="ECO:0000256" key="2">
    <source>
        <dbReference type="ARBA" id="ARBA00022475"/>
    </source>
</evidence>
<dbReference type="PANTHER" id="PTHR24072">
    <property type="entry name" value="RHO FAMILY GTPASE"/>
    <property type="match status" value="1"/>
</dbReference>
<dbReference type="PRINTS" id="PR00449">
    <property type="entry name" value="RASTRNSFRMNG"/>
</dbReference>
<keyword evidence="2" id="KW-0472">Membrane</keyword>
<keyword evidence="5" id="KW-0342">GTP-binding</keyword>
<dbReference type="GO" id="GO:0003924">
    <property type="term" value="F:GTPase activity"/>
    <property type="evidence" value="ECO:0007669"/>
    <property type="project" value="InterPro"/>
</dbReference>